<dbReference type="Proteomes" id="UP000499080">
    <property type="component" value="Unassembled WGS sequence"/>
</dbReference>
<dbReference type="EMBL" id="BGPR01001170">
    <property type="protein sequence ID" value="GBM47229.1"/>
    <property type="molecule type" value="Genomic_DNA"/>
</dbReference>
<name>A0A4Y2G3N2_ARAVE</name>
<comment type="caution">
    <text evidence="1">The sequence shown here is derived from an EMBL/GenBank/DDBJ whole genome shotgun (WGS) entry which is preliminary data.</text>
</comment>
<gene>
    <name evidence="1" type="ORF">AVEN_194276_1</name>
</gene>
<reference evidence="1 2" key="1">
    <citation type="journal article" date="2019" name="Sci. Rep.">
        <title>Orb-weaving spider Araneus ventricosus genome elucidates the spidroin gene catalogue.</title>
        <authorList>
            <person name="Kono N."/>
            <person name="Nakamura H."/>
            <person name="Ohtoshi R."/>
            <person name="Moran D.A.P."/>
            <person name="Shinohara A."/>
            <person name="Yoshida Y."/>
            <person name="Fujiwara M."/>
            <person name="Mori M."/>
            <person name="Tomita M."/>
            <person name="Arakawa K."/>
        </authorList>
    </citation>
    <scope>NUCLEOTIDE SEQUENCE [LARGE SCALE GENOMIC DNA]</scope>
</reference>
<sequence length="165" mass="17527">MPCKGASFVLPLPSSRSQIGIGGLVLDFKAAIHLCSFHFICSPKLVFLTTHSSRKSGASFLGSSKGAPPQAAVGRAKIVPPAPFSIPLSSAPLSAISVSALVASLNMADSLILHTLARATSRIGHGVGFWIRWNSSFRIAFCSKFHRFSTLTIAFLLVFQNSILD</sequence>
<protein>
    <submittedName>
        <fullName evidence="1">Uncharacterized protein</fullName>
    </submittedName>
</protein>
<dbReference type="AlphaFoldDB" id="A0A4Y2G3N2"/>
<organism evidence="1 2">
    <name type="scientific">Araneus ventricosus</name>
    <name type="common">Orbweaver spider</name>
    <name type="synonym">Epeira ventricosa</name>
    <dbReference type="NCBI Taxonomy" id="182803"/>
    <lineage>
        <taxon>Eukaryota</taxon>
        <taxon>Metazoa</taxon>
        <taxon>Ecdysozoa</taxon>
        <taxon>Arthropoda</taxon>
        <taxon>Chelicerata</taxon>
        <taxon>Arachnida</taxon>
        <taxon>Araneae</taxon>
        <taxon>Araneomorphae</taxon>
        <taxon>Entelegynae</taxon>
        <taxon>Araneoidea</taxon>
        <taxon>Araneidae</taxon>
        <taxon>Araneus</taxon>
    </lineage>
</organism>
<keyword evidence="2" id="KW-1185">Reference proteome</keyword>
<evidence type="ECO:0000313" key="2">
    <source>
        <dbReference type="Proteomes" id="UP000499080"/>
    </source>
</evidence>
<proteinExistence type="predicted"/>
<accession>A0A4Y2G3N2</accession>
<evidence type="ECO:0000313" key="1">
    <source>
        <dbReference type="EMBL" id="GBM47229.1"/>
    </source>
</evidence>